<dbReference type="SUPFAM" id="SSF51197">
    <property type="entry name" value="Clavaminate synthase-like"/>
    <property type="match status" value="1"/>
</dbReference>
<name>A0A8H3HCS0_9AGAM</name>
<keyword evidence="5" id="KW-0408">Iron</keyword>
<reference evidence="6" key="1">
    <citation type="submission" date="2021-01" db="EMBL/GenBank/DDBJ databases">
        <authorList>
            <person name="Kaushik A."/>
        </authorList>
    </citation>
    <scope>NUCLEOTIDE SEQUENCE</scope>
    <source>
        <strain evidence="6">AG3-1AP</strain>
    </source>
</reference>
<dbReference type="GO" id="GO:0005737">
    <property type="term" value="C:cytoplasm"/>
    <property type="evidence" value="ECO:0007669"/>
    <property type="project" value="TreeGrafter"/>
</dbReference>
<dbReference type="EMBL" id="CAJMWV010004342">
    <property type="protein sequence ID" value="CAE6497088.1"/>
    <property type="molecule type" value="Genomic_DNA"/>
</dbReference>
<sequence length="211" mass="23947">MGLDWRQLTDAPKDELALLVSERHVAVLGPKEPTFSTHELLSLGRYYGPLHKHLTTGIPKEPGLETVHVVYVDKTRRLDVSAYTRFELWLSYEIQPTGTTIIKVLVSPEPTSRAYQPCIAEPNKPRDLVRQEDILEYDQSKPFSASHHTTKLKSVCVNAGFTRRIIGVLKAESDAIVDFFYSTKSPRIQAFSFGGENNDIVLFDNRVHLWP</sequence>
<evidence type="ECO:0000256" key="3">
    <source>
        <dbReference type="ARBA" id="ARBA00022964"/>
    </source>
</evidence>
<dbReference type="InterPro" id="IPR051323">
    <property type="entry name" value="AtsK-like"/>
</dbReference>
<dbReference type="GO" id="GO:0046872">
    <property type="term" value="F:metal ion binding"/>
    <property type="evidence" value="ECO:0007669"/>
    <property type="project" value="UniProtKB-KW"/>
</dbReference>
<dbReference type="PANTHER" id="PTHR30468:SF31">
    <property type="entry name" value="ALPHA-KETOGLUTARATE-DEPENDENT SULFONATE DIOXYGENASE-RELATED"/>
    <property type="match status" value="1"/>
</dbReference>
<comment type="similarity">
    <text evidence="1">Belongs to the TfdA dioxygenase family.</text>
</comment>
<keyword evidence="4" id="KW-0560">Oxidoreductase</keyword>
<evidence type="ECO:0000256" key="4">
    <source>
        <dbReference type="ARBA" id="ARBA00023002"/>
    </source>
</evidence>
<dbReference type="Proteomes" id="UP000663831">
    <property type="component" value="Unassembled WGS sequence"/>
</dbReference>
<evidence type="ECO:0000256" key="1">
    <source>
        <dbReference type="ARBA" id="ARBA00005896"/>
    </source>
</evidence>
<proteinExistence type="inferred from homology"/>
<evidence type="ECO:0000256" key="5">
    <source>
        <dbReference type="ARBA" id="ARBA00023004"/>
    </source>
</evidence>
<organism evidence="6 7">
    <name type="scientific">Rhizoctonia solani</name>
    <dbReference type="NCBI Taxonomy" id="456999"/>
    <lineage>
        <taxon>Eukaryota</taxon>
        <taxon>Fungi</taxon>
        <taxon>Dikarya</taxon>
        <taxon>Basidiomycota</taxon>
        <taxon>Agaricomycotina</taxon>
        <taxon>Agaricomycetes</taxon>
        <taxon>Cantharellales</taxon>
        <taxon>Ceratobasidiaceae</taxon>
        <taxon>Rhizoctonia</taxon>
    </lineage>
</organism>
<keyword evidence="2" id="KW-0479">Metal-binding</keyword>
<evidence type="ECO:0000313" key="6">
    <source>
        <dbReference type="EMBL" id="CAE6497088.1"/>
    </source>
</evidence>
<gene>
    <name evidence="6" type="ORF">RDB_LOCUS114926</name>
</gene>
<dbReference type="AlphaFoldDB" id="A0A8H3HCS0"/>
<dbReference type="InterPro" id="IPR042098">
    <property type="entry name" value="TauD-like_sf"/>
</dbReference>
<dbReference type="PANTHER" id="PTHR30468">
    <property type="entry name" value="ALPHA-KETOGLUTARATE-DEPENDENT SULFONATE DIOXYGENASE"/>
    <property type="match status" value="1"/>
</dbReference>
<dbReference type="GO" id="GO:0016706">
    <property type="term" value="F:2-oxoglutarate-dependent dioxygenase activity"/>
    <property type="evidence" value="ECO:0007669"/>
    <property type="project" value="TreeGrafter"/>
</dbReference>
<evidence type="ECO:0000256" key="2">
    <source>
        <dbReference type="ARBA" id="ARBA00022723"/>
    </source>
</evidence>
<dbReference type="Gene3D" id="3.60.130.10">
    <property type="entry name" value="Clavaminate synthase-like"/>
    <property type="match status" value="2"/>
</dbReference>
<comment type="caution">
    <text evidence="6">The sequence shown here is derived from an EMBL/GenBank/DDBJ whole genome shotgun (WGS) entry which is preliminary data.</text>
</comment>
<evidence type="ECO:0000313" key="7">
    <source>
        <dbReference type="Proteomes" id="UP000663831"/>
    </source>
</evidence>
<accession>A0A8H3HCS0</accession>
<protein>
    <submittedName>
        <fullName evidence="6">Uncharacterized protein</fullName>
    </submittedName>
</protein>
<keyword evidence="3" id="KW-0223">Dioxygenase</keyword>